<evidence type="ECO:0000313" key="12">
    <source>
        <dbReference type="Proteomes" id="UP001194714"/>
    </source>
</evidence>
<feature type="binding site" evidence="8">
    <location>
        <position position="148"/>
    </location>
    <ligand>
        <name>Zn(2+)</name>
        <dbReference type="ChEBI" id="CHEBI:29105"/>
    </ligand>
</feature>
<comment type="similarity">
    <text evidence="1 8 10">Belongs to the thymidine kinase family.</text>
</comment>
<evidence type="ECO:0000256" key="9">
    <source>
        <dbReference type="RuleBase" id="RU000544"/>
    </source>
</evidence>
<dbReference type="Pfam" id="PF00265">
    <property type="entry name" value="TK"/>
    <property type="match status" value="1"/>
</dbReference>
<evidence type="ECO:0000256" key="6">
    <source>
        <dbReference type="ARBA" id="ARBA00022777"/>
    </source>
</evidence>
<dbReference type="PIRSF" id="PIRSF035805">
    <property type="entry name" value="TK_cell"/>
    <property type="match status" value="1"/>
</dbReference>
<comment type="caution">
    <text evidence="11">The sequence shown here is derived from an EMBL/GenBank/DDBJ whole genome shotgun (WGS) entry which is preliminary data.</text>
</comment>
<dbReference type="Gene3D" id="3.30.60.20">
    <property type="match status" value="1"/>
</dbReference>
<dbReference type="InterPro" id="IPR001267">
    <property type="entry name" value="Thymidine_kinase"/>
</dbReference>
<evidence type="ECO:0000256" key="7">
    <source>
        <dbReference type="ARBA" id="ARBA00022840"/>
    </source>
</evidence>
<evidence type="ECO:0000256" key="8">
    <source>
        <dbReference type="HAMAP-Rule" id="MF_00124"/>
    </source>
</evidence>
<sequence>MAKTYFYYSAMNAGKSTTLLQSSYNYKERGMDTILFAPAFDDRFGDPAIYSRIGLKQEAVLFDIDFNIFDYIDKVRSNFPNLRCILIDEAHFMTKAQVAQVIAATKEFDVAALCYGLRSDFKGEPFEGSIYLLAWAEEMIEIKTICHCGSKAIMNMRVDSEGNPVKSGSQVQIGGNESYTSVCMKHYINDVGSITEYAFEKVGVQSTTPP</sequence>
<evidence type="ECO:0000256" key="10">
    <source>
        <dbReference type="RuleBase" id="RU004165"/>
    </source>
</evidence>
<dbReference type="NCBIfam" id="NF003300">
    <property type="entry name" value="PRK04296.1-5"/>
    <property type="match status" value="1"/>
</dbReference>
<reference evidence="11 12" key="1">
    <citation type="submission" date="2020-01" db="EMBL/GenBank/DDBJ databases">
        <title>Draft genome sequence of Cand. Neptunochlamydia vexilliferae K9.</title>
        <authorList>
            <person name="Schulz F."/>
            <person name="Koestlbacher S."/>
            <person name="Wascher F."/>
            <person name="Pizzetti I."/>
            <person name="Horn M."/>
        </authorList>
    </citation>
    <scope>NUCLEOTIDE SEQUENCE [LARGE SCALE GENOMIC DNA]</scope>
    <source>
        <strain evidence="11 12">K9</strain>
    </source>
</reference>
<comment type="subcellular location">
    <subcellularLocation>
        <location evidence="8">Cytoplasm</location>
    </subcellularLocation>
</comment>
<evidence type="ECO:0000256" key="2">
    <source>
        <dbReference type="ARBA" id="ARBA00012118"/>
    </source>
</evidence>
<dbReference type="PANTHER" id="PTHR11441:SF0">
    <property type="entry name" value="THYMIDINE KINASE, CYTOSOLIC"/>
    <property type="match status" value="1"/>
</dbReference>
<keyword evidence="8" id="KW-0963">Cytoplasm</keyword>
<dbReference type="SUPFAM" id="SSF57716">
    <property type="entry name" value="Glucocorticoid receptor-like (DNA-binding domain)"/>
    <property type="match status" value="1"/>
</dbReference>
<protein>
    <recommendedName>
        <fullName evidence="2 8">Thymidine kinase</fullName>
        <ecNumber evidence="2 8">2.7.1.21</ecNumber>
    </recommendedName>
</protein>
<keyword evidence="8" id="KW-0862">Zinc</keyword>
<proteinExistence type="inferred from homology"/>
<evidence type="ECO:0000256" key="5">
    <source>
        <dbReference type="ARBA" id="ARBA00022741"/>
    </source>
</evidence>
<comment type="subunit">
    <text evidence="8">Homotetramer.</text>
</comment>
<name>A0ABS0B0W5_9BACT</name>
<keyword evidence="8" id="KW-0479">Metal-binding</keyword>
<accession>A0ABS0B0W5</accession>
<feature type="binding site" evidence="8">
    <location>
        <begin position="9"/>
        <end position="16"/>
    </location>
    <ligand>
        <name>ATP</name>
        <dbReference type="ChEBI" id="CHEBI:30616"/>
    </ligand>
</feature>
<dbReference type="HAMAP" id="MF_00124">
    <property type="entry name" value="Thymidine_kinase"/>
    <property type="match status" value="1"/>
</dbReference>
<organism evidence="11 12">
    <name type="scientific">Candidatus Neptunichlamydia vexilliferae</name>
    <dbReference type="NCBI Taxonomy" id="1651774"/>
    <lineage>
        <taxon>Bacteria</taxon>
        <taxon>Pseudomonadati</taxon>
        <taxon>Chlamydiota</taxon>
        <taxon>Chlamydiia</taxon>
        <taxon>Parachlamydiales</taxon>
        <taxon>Simkaniaceae</taxon>
        <taxon>Candidatus Neptunichlamydia</taxon>
    </lineage>
</organism>
<keyword evidence="7 8" id="KW-0067">ATP-binding</keyword>
<dbReference type="GO" id="GO:0004797">
    <property type="term" value="F:thymidine kinase activity"/>
    <property type="evidence" value="ECO:0007669"/>
    <property type="project" value="UniProtKB-EC"/>
</dbReference>
<dbReference type="SUPFAM" id="SSF52540">
    <property type="entry name" value="P-loop containing nucleoside triphosphate hydrolases"/>
    <property type="match status" value="1"/>
</dbReference>
<dbReference type="PANTHER" id="PTHR11441">
    <property type="entry name" value="THYMIDINE KINASE"/>
    <property type="match status" value="1"/>
</dbReference>
<evidence type="ECO:0000313" key="11">
    <source>
        <dbReference type="EMBL" id="MBF5060034.1"/>
    </source>
</evidence>
<feature type="binding site" evidence="8">
    <location>
        <position position="146"/>
    </location>
    <ligand>
        <name>Zn(2+)</name>
        <dbReference type="ChEBI" id="CHEBI:29105"/>
    </ligand>
</feature>
<dbReference type="Proteomes" id="UP001194714">
    <property type="component" value="Unassembled WGS sequence"/>
</dbReference>
<evidence type="ECO:0000256" key="4">
    <source>
        <dbReference type="ARBA" id="ARBA00022679"/>
    </source>
</evidence>
<dbReference type="EMBL" id="JAAEJV010000065">
    <property type="protein sequence ID" value="MBF5060034.1"/>
    <property type="molecule type" value="Genomic_DNA"/>
</dbReference>
<dbReference type="InterPro" id="IPR027417">
    <property type="entry name" value="P-loop_NTPase"/>
</dbReference>
<keyword evidence="6 8" id="KW-0418">Kinase</keyword>
<feature type="active site" description="Proton acceptor" evidence="8">
    <location>
        <position position="89"/>
    </location>
</feature>
<keyword evidence="3 8" id="KW-0237">DNA synthesis</keyword>
<evidence type="ECO:0000256" key="3">
    <source>
        <dbReference type="ARBA" id="ARBA00022634"/>
    </source>
</evidence>
<keyword evidence="12" id="KW-1185">Reference proteome</keyword>
<keyword evidence="4 8" id="KW-0808">Transferase</keyword>
<keyword evidence="5 8" id="KW-0547">Nucleotide-binding</keyword>
<dbReference type="RefSeq" id="WP_194848365.1">
    <property type="nucleotide sequence ID" value="NZ_JAAEJV010000065.1"/>
</dbReference>
<feature type="binding site" evidence="8">
    <location>
        <position position="183"/>
    </location>
    <ligand>
        <name>Zn(2+)</name>
        <dbReference type="ChEBI" id="CHEBI:29105"/>
    </ligand>
</feature>
<feature type="binding site" evidence="8">
    <location>
        <begin position="88"/>
        <end position="91"/>
    </location>
    <ligand>
        <name>ATP</name>
        <dbReference type="ChEBI" id="CHEBI:30616"/>
    </ligand>
</feature>
<dbReference type="Gene3D" id="3.40.50.300">
    <property type="entry name" value="P-loop containing nucleotide triphosphate hydrolases"/>
    <property type="match status" value="1"/>
</dbReference>
<dbReference type="EC" id="2.7.1.21" evidence="2 8"/>
<gene>
    <name evidence="8" type="primary">tdk</name>
    <name evidence="11" type="ORF">NEPTK9_001560</name>
</gene>
<comment type="catalytic activity">
    <reaction evidence="8 9">
        <text>thymidine + ATP = dTMP + ADP + H(+)</text>
        <dbReference type="Rhea" id="RHEA:19129"/>
        <dbReference type="ChEBI" id="CHEBI:15378"/>
        <dbReference type="ChEBI" id="CHEBI:17748"/>
        <dbReference type="ChEBI" id="CHEBI:30616"/>
        <dbReference type="ChEBI" id="CHEBI:63528"/>
        <dbReference type="ChEBI" id="CHEBI:456216"/>
        <dbReference type="EC" id="2.7.1.21"/>
    </reaction>
</comment>
<evidence type="ECO:0000256" key="1">
    <source>
        <dbReference type="ARBA" id="ARBA00007587"/>
    </source>
</evidence>
<feature type="binding site" evidence="8">
    <location>
        <position position="186"/>
    </location>
    <ligand>
        <name>Zn(2+)</name>
        <dbReference type="ChEBI" id="CHEBI:29105"/>
    </ligand>
</feature>